<reference evidence="2 3" key="1">
    <citation type="submission" date="2023-05" db="EMBL/GenBank/DDBJ databases">
        <title>B98-5 Cell Line De Novo Hybrid Assembly: An Optical Mapping Approach.</title>
        <authorList>
            <person name="Kananen K."/>
            <person name="Auerbach J.A."/>
            <person name="Kautto E."/>
            <person name="Blachly J.S."/>
        </authorList>
    </citation>
    <scope>NUCLEOTIDE SEQUENCE [LARGE SCALE GENOMIC DNA]</scope>
    <source>
        <strain evidence="2">B95-8</strain>
        <tissue evidence="2">Cell line</tissue>
    </source>
</reference>
<keyword evidence="3" id="KW-1185">Reference proteome</keyword>
<feature type="compositionally biased region" description="Basic residues" evidence="1">
    <location>
        <begin position="112"/>
        <end position="121"/>
    </location>
</feature>
<feature type="compositionally biased region" description="Low complexity" evidence="1">
    <location>
        <begin position="155"/>
        <end position="164"/>
    </location>
</feature>
<feature type="compositionally biased region" description="Low complexity" evidence="1">
    <location>
        <begin position="15"/>
        <end position="30"/>
    </location>
</feature>
<evidence type="ECO:0000256" key="1">
    <source>
        <dbReference type="SAM" id="MobiDB-lite"/>
    </source>
</evidence>
<proteinExistence type="predicted"/>
<protein>
    <submittedName>
        <fullName evidence="2">Uncharacterized protein</fullName>
    </submittedName>
</protein>
<name>A0ABQ9VF52_SAGOE</name>
<feature type="compositionally biased region" description="Polar residues" evidence="1">
    <location>
        <begin position="1"/>
        <end position="11"/>
    </location>
</feature>
<feature type="compositionally biased region" description="Pro residues" evidence="1">
    <location>
        <begin position="138"/>
        <end position="154"/>
    </location>
</feature>
<dbReference type="EMBL" id="JASSZA010000006">
    <property type="protein sequence ID" value="KAK2107989.1"/>
    <property type="molecule type" value="Genomic_DNA"/>
</dbReference>
<feature type="compositionally biased region" description="Low complexity" evidence="1">
    <location>
        <begin position="128"/>
        <end position="137"/>
    </location>
</feature>
<feature type="compositionally biased region" description="Polar residues" evidence="1">
    <location>
        <begin position="221"/>
        <end position="231"/>
    </location>
</feature>
<feature type="region of interest" description="Disordered" evidence="1">
    <location>
        <begin position="1"/>
        <end position="231"/>
    </location>
</feature>
<dbReference type="Proteomes" id="UP001266305">
    <property type="component" value="Unassembled WGS sequence"/>
</dbReference>
<evidence type="ECO:0000313" key="3">
    <source>
        <dbReference type="Proteomes" id="UP001266305"/>
    </source>
</evidence>
<evidence type="ECO:0000313" key="2">
    <source>
        <dbReference type="EMBL" id="KAK2107989.1"/>
    </source>
</evidence>
<gene>
    <name evidence="2" type="ORF">P7K49_013154</name>
</gene>
<sequence length="231" mass="24503">MQSRASSTADHSQTHTRSLTTRGLRSTTETPHGIRGRRLAPDDTHTPCGGARGSAGDSRSWPTGPLRHKPLVHRAGSDPGRGRRPARTDKIDSPWPTGPPRIREGTSGTTGKHLHGTKPPHTKAILTPFPAWDADWPSAPPRSPLTGPGPPPPETGNTPNTRPTCPGSQYHPQPAPGSETSTHPDLGILACPHSPNRHRTHSAVVAAGRASAREQADDHSPSLQATTSTQR</sequence>
<organism evidence="2 3">
    <name type="scientific">Saguinus oedipus</name>
    <name type="common">Cotton-top tamarin</name>
    <name type="synonym">Oedipomidas oedipus</name>
    <dbReference type="NCBI Taxonomy" id="9490"/>
    <lineage>
        <taxon>Eukaryota</taxon>
        <taxon>Metazoa</taxon>
        <taxon>Chordata</taxon>
        <taxon>Craniata</taxon>
        <taxon>Vertebrata</taxon>
        <taxon>Euteleostomi</taxon>
        <taxon>Mammalia</taxon>
        <taxon>Eutheria</taxon>
        <taxon>Euarchontoglires</taxon>
        <taxon>Primates</taxon>
        <taxon>Haplorrhini</taxon>
        <taxon>Platyrrhini</taxon>
        <taxon>Cebidae</taxon>
        <taxon>Callitrichinae</taxon>
        <taxon>Saguinus</taxon>
    </lineage>
</organism>
<comment type="caution">
    <text evidence="2">The sequence shown here is derived from an EMBL/GenBank/DDBJ whole genome shotgun (WGS) entry which is preliminary data.</text>
</comment>
<accession>A0ABQ9VF52</accession>
<feature type="compositionally biased region" description="Basic and acidic residues" evidence="1">
    <location>
        <begin position="211"/>
        <end position="220"/>
    </location>
</feature>